<dbReference type="eggNOG" id="COG4384">
    <property type="taxonomic scope" value="Bacteria"/>
</dbReference>
<dbReference type="RefSeq" id="WP_015929096.1">
    <property type="nucleotide sequence ID" value="NC_011894.1"/>
</dbReference>
<proteinExistence type="predicted"/>
<feature type="domain" description="Bacteriophage Mu Gp45 N-terminal" evidence="1">
    <location>
        <begin position="12"/>
        <end position="61"/>
    </location>
</feature>
<dbReference type="InterPro" id="IPR053861">
    <property type="entry name" value="Phage_Mu_Gp45_N"/>
</dbReference>
<gene>
    <name evidence="2" type="ordered locus">Mnod_2446</name>
</gene>
<protein>
    <submittedName>
        <fullName evidence="2">Mu-like prophage protein GP45-like protein</fullName>
    </submittedName>
</protein>
<accession>B8ICK5</accession>
<evidence type="ECO:0000313" key="3">
    <source>
        <dbReference type="Proteomes" id="UP000008207"/>
    </source>
</evidence>
<dbReference type="Proteomes" id="UP000008207">
    <property type="component" value="Chromosome"/>
</dbReference>
<organism evidence="2 3">
    <name type="scientific">Methylobacterium nodulans (strain LMG 21967 / CNCM I-2342 / ORS 2060)</name>
    <dbReference type="NCBI Taxonomy" id="460265"/>
    <lineage>
        <taxon>Bacteria</taxon>
        <taxon>Pseudomonadati</taxon>
        <taxon>Pseudomonadota</taxon>
        <taxon>Alphaproteobacteria</taxon>
        <taxon>Hyphomicrobiales</taxon>
        <taxon>Methylobacteriaceae</taxon>
        <taxon>Methylobacterium</taxon>
    </lineage>
</organism>
<evidence type="ECO:0000259" key="1">
    <source>
        <dbReference type="Pfam" id="PF06890"/>
    </source>
</evidence>
<dbReference type="STRING" id="460265.Mnod_2446"/>
<dbReference type="KEGG" id="mno:Mnod_2446"/>
<dbReference type="Pfam" id="PF06890">
    <property type="entry name" value="Phage_Mu_Gp45"/>
    <property type="match status" value="1"/>
</dbReference>
<keyword evidence="3" id="KW-1185">Reference proteome</keyword>
<dbReference type="HOGENOM" id="CLU_1658418_0_0_5"/>
<dbReference type="AlphaFoldDB" id="B8ICK5"/>
<dbReference type="EMBL" id="CP001349">
    <property type="protein sequence ID" value="ACL57416.1"/>
    <property type="molecule type" value="Genomic_DNA"/>
</dbReference>
<evidence type="ECO:0000313" key="2">
    <source>
        <dbReference type="EMBL" id="ACL57416.1"/>
    </source>
</evidence>
<name>B8ICK5_METNO</name>
<reference evidence="2 3" key="1">
    <citation type="submission" date="2009-01" db="EMBL/GenBank/DDBJ databases">
        <title>Complete sequence of chromosome of Methylobacterium nodulans ORS 2060.</title>
        <authorList>
            <consortium name="US DOE Joint Genome Institute"/>
            <person name="Lucas S."/>
            <person name="Copeland A."/>
            <person name="Lapidus A."/>
            <person name="Glavina del Rio T."/>
            <person name="Dalin E."/>
            <person name="Tice H."/>
            <person name="Bruce D."/>
            <person name="Goodwin L."/>
            <person name="Pitluck S."/>
            <person name="Sims D."/>
            <person name="Brettin T."/>
            <person name="Detter J.C."/>
            <person name="Han C."/>
            <person name="Larimer F."/>
            <person name="Land M."/>
            <person name="Hauser L."/>
            <person name="Kyrpides N."/>
            <person name="Ivanova N."/>
            <person name="Marx C.J."/>
            <person name="Richardson P."/>
        </authorList>
    </citation>
    <scope>NUCLEOTIDE SEQUENCE [LARGE SCALE GENOMIC DNA]</scope>
    <source>
        <strain evidence="3">LMG 21967 / CNCM I-2342 / ORS 2060</strain>
    </source>
</reference>
<sequence length="161" mass="17188">MSGRLFRVEHVETDDKGDLQTTTLLGPAGEELKRVHRLQPFGFHSSVPKGAHGLGVQFGGGPEGGRRLNMVLGLEHPDHRPKNREVGSTALYDANGSIVSLVQQNIRVVHSKAVHIVAPEIVLEGTVYLGGKSGAKLVHRKDDLDSDGDIAVGSASKVYAV</sequence>